<proteinExistence type="inferred from homology"/>
<evidence type="ECO:0000313" key="4">
    <source>
        <dbReference type="EMBL" id="ANG64990.1"/>
    </source>
</evidence>
<dbReference type="OrthoDB" id="495728at2"/>
<protein>
    <recommendedName>
        <fullName evidence="6">Iron transporter</fullName>
    </recommendedName>
</protein>
<dbReference type="Proteomes" id="UP000078070">
    <property type="component" value="Chromosome"/>
</dbReference>
<dbReference type="InterPro" id="IPR007310">
    <property type="entry name" value="Aerobactin_biosyn_IucA/IucC_N"/>
</dbReference>
<dbReference type="KEGG" id="mars:A8C75_22590"/>
<reference evidence="5" key="1">
    <citation type="submission" date="2016-05" db="EMBL/GenBank/DDBJ databases">
        <authorList>
            <person name="Baek K."/>
            <person name="Yang S.-J."/>
        </authorList>
    </citation>
    <scope>NUCLEOTIDE SEQUENCE [LARGE SCALE GENOMIC DNA]</scope>
    <source>
        <strain evidence="5">ST58-10</strain>
    </source>
</reference>
<organism evidence="4 5">
    <name type="scientific">Marinobacterium aestuarii</name>
    <dbReference type="NCBI Taxonomy" id="1821621"/>
    <lineage>
        <taxon>Bacteria</taxon>
        <taxon>Pseudomonadati</taxon>
        <taxon>Pseudomonadota</taxon>
        <taxon>Gammaproteobacteria</taxon>
        <taxon>Oceanospirillales</taxon>
        <taxon>Oceanospirillaceae</taxon>
        <taxon>Marinobacterium</taxon>
    </lineage>
</organism>
<dbReference type="GO" id="GO:0016881">
    <property type="term" value="F:acid-amino acid ligase activity"/>
    <property type="evidence" value="ECO:0007669"/>
    <property type="project" value="UniProtKB-ARBA"/>
</dbReference>
<dbReference type="GO" id="GO:0019290">
    <property type="term" value="P:siderophore biosynthetic process"/>
    <property type="evidence" value="ECO:0007669"/>
    <property type="project" value="InterPro"/>
</dbReference>
<evidence type="ECO:0000259" key="2">
    <source>
        <dbReference type="Pfam" id="PF04183"/>
    </source>
</evidence>
<keyword evidence="5" id="KW-1185">Reference proteome</keyword>
<feature type="domain" description="Aerobactin siderophore biosynthesis IucA/IucC-like C-terminal" evidence="3">
    <location>
        <begin position="427"/>
        <end position="587"/>
    </location>
</feature>
<dbReference type="Gene3D" id="1.10.510.40">
    <property type="match status" value="1"/>
</dbReference>
<evidence type="ECO:0000259" key="3">
    <source>
        <dbReference type="Pfam" id="PF06276"/>
    </source>
</evidence>
<dbReference type="InterPro" id="IPR043032">
    <property type="entry name" value="PvsD/AcsD-like_thumb_helix"/>
</dbReference>
<evidence type="ECO:0008006" key="6">
    <source>
        <dbReference type="Google" id="ProtNLM"/>
    </source>
</evidence>
<dbReference type="STRING" id="1821621.A8C75_22590"/>
<dbReference type="InterPro" id="IPR043033">
    <property type="entry name" value="PvsD/AcsD-like_thumb_beta"/>
</dbReference>
<dbReference type="RefSeq" id="WP_067386774.1">
    <property type="nucleotide sequence ID" value="NZ_CP015839.1"/>
</dbReference>
<dbReference type="PANTHER" id="PTHR34384:SF5">
    <property type="entry name" value="L-2,3-DIAMINOPROPANOATE--CITRATE LIGASE"/>
    <property type="match status" value="1"/>
</dbReference>
<dbReference type="InterPro" id="IPR022770">
    <property type="entry name" value="IucA/IucC-like_C"/>
</dbReference>
<accession>A0A1A9F4T4</accession>
<dbReference type="Pfam" id="PF04183">
    <property type="entry name" value="IucA_IucC"/>
    <property type="match status" value="1"/>
</dbReference>
<dbReference type="Gene3D" id="6.10.250.3370">
    <property type="match status" value="1"/>
</dbReference>
<name>A0A1A9F4T4_9GAMM</name>
<dbReference type="PANTHER" id="PTHR34384">
    <property type="entry name" value="L-2,3-DIAMINOPROPANOATE--CITRATE LIGASE"/>
    <property type="match status" value="1"/>
</dbReference>
<sequence>MSEQSSALAYRTQHRQDLAGSHSIAALLNCYCREVAAPAGLLQLDTPFGNKGWPLALRHSQRVQHGHILEIRLSRTRVRILVAVASPSPTLNYDYISAPYGGGFGKPWQALDWRRLAQLLLAELAGRYDQAVNTELLQQIGNSVQVMAEFVALGEREHDWGLGAAAYLRSEQALTFGHACHPTPKSRQGIGLEAIRQYSPEVGAAFQLHYFAVRAEDLKQRSLLAAPAIELLAGQLPGIVVPAGYRLIPVHPWQAGHIRGLAPVQQALQSGRLLDLGPAGEVWYPTASVRTLYRPGADFFLKCSLHVRLTNCVRKNAWYELEGAVGLSQLLQRHAGALTETFPSLTLMAEPAFVTVDFQDQEQAQRIELQEAFGLIMRSSPHWPQGEAPLLAGALFGDSLSGHVQSRYQVEQRARRHGLSYGEAALEWFVAYVEQLAHPMLYALCQLGVVFEPHLQNVVVGLQDGLPARLYIRDLEGTKLVTGYWPQERLAQLPSRVRQSVEYSAEQGWQRVAYCLFINNFSQAVFYLAAGSQALETALWRGLALSLEDYQRRHGNACSGELIARVLQGEPWPSKTNLLNRVLQRADRCSEYVPLPSPLKNLSSL</sequence>
<dbReference type="AlphaFoldDB" id="A0A1A9F4T4"/>
<comment type="similarity">
    <text evidence="1">Belongs to the IucA/IucC family.</text>
</comment>
<reference evidence="4 5" key="2">
    <citation type="journal article" date="2018" name="Int. J. Syst. Evol. Microbiol.">
        <title>Marinobacterium aestuarii sp. nov., a benzene-degrading marine bacterium isolated from estuary sediment.</title>
        <authorList>
            <person name="Bae S.S."/>
            <person name="Jung J."/>
            <person name="Chung D."/>
            <person name="Baek K."/>
        </authorList>
    </citation>
    <scope>NUCLEOTIDE SEQUENCE [LARGE SCALE GENOMIC DNA]</scope>
    <source>
        <strain evidence="4 5">ST58-10</strain>
    </source>
</reference>
<gene>
    <name evidence="4" type="ORF">A8C75_22590</name>
</gene>
<dbReference type="Gene3D" id="2.30.30.1240">
    <property type="entry name" value="AscD, thumb domain, four stranded beta-sheet"/>
    <property type="match status" value="1"/>
</dbReference>
<dbReference type="Pfam" id="PF06276">
    <property type="entry name" value="FhuF"/>
    <property type="match status" value="1"/>
</dbReference>
<dbReference type="InterPro" id="IPR037455">
    <property type="entry name" value="LucA/IucC-like"/>
</dbReference>
<evidence type="ECO:0000313" key="5">
    <source>
        <dbReference type="Proteomes" id="UP000078070"/>
    </source>
</evidence>
<dbReference type="EMBL" id="CP015839">
    <property type="protein sequence ID" value="ANG64990.1"/>
    <property type="molecule type" value="Genomic_DNA"/>
</dbReference>
<feature type="domain" description="Aerobactin siderophore biosynthesis IucA/IucC N-terminal" evidence="2">
    <location>
        <begin position="167"/>
        <end position="396"/>
    </location>
</feature>
<evidence type="ECO:0000256" key="1">
    <source>
        <dbReference type="ARBA" id="ARBA00007832"/>
    </source>
</evidence>
<dbReference type="Gene3D" id="1.10.150.640">
    <property type="entry name" value="AcsD, thumb domain, helical bundle"/>
    <property type="match status" value="1"/>
</dbReference>